<evidence type="ECO:0000256" key="1">
    <source>
        <dbReference type="ARBA" id="ARBA00022553"/>
    </source>
</evidence>
<name>A0A7W7FUE8_9PSEU</name>
<proteinExistence type="predicted"/>
<feature type="domain" description="FHA" evidence="2">
    <location>
        <begin position="51"/>
        <end position="102"/>
    </location>
</feature>
<evidence type="ECO:0000313" key="4">
    <source>
        <dbReference type="Proteomes" id="UP000533598"/>
    </source>
</evidence>
<organism evidence="3 4">
    <name type="scientific">Crossiella cryophila</name>
    <dbReference type="NCBI Taxonomy" id="43355"/>
    <lineage>
        <taxon>Bacteria</taxon>
        <taxon>Bacillati</taxon>
        <taxon>Actinomycetota</taxon>
        <taxon>Actinomycetes</taxon>
        <taxon>Pseudonocardiales</taxon>
        <taxon>Pseudonocardiaceae</taxon>
        <taxon>Crossiella</taxon>
    </lineage>
</organism>
<protein>
    <recommendedName>
        <fullName evidence="2">FHA domain-containing protein</fullName>
    </recommendedName>
</protein>
<keyword evidence="4" id="KW-1185">Reference proteome</keyword>
<sequence length="264" mass="29373">MTRAGKALPDKRLPATHDSLAFGVPSSAPGTMYALVSSGGLAVPPREGRTVLFGRNRPEVHVCIGEDDRHISRHHGRLVHRDEQWWVGNVGRRPIRLPESRLLFTDEEPVPLTEGYTPLFIRGSGGREHLLELYVAGRDGQRRGAGRDEATTPPRTWRLTTTERLALTALGQRYLRHEAGAQPLSRREAAACLDRLRPGEGWTIKRVEHLLLGVRGRLSRAGVPGLTREEVGEPVGNALNDNLFRELMVSTTLVPPDLDWLHED</sequence>
<dbReference type="PROSITE" id="PS50006">
    <property type="entry name" value="FHA_DOMAIN"/>
    <property type="match status" value="1"/>
</dbReference>
<dbReference type="InterPro" id="IPR000253">
    <property type="entry name" value="FHA_dom"/>
</dbReference>
<dbReference type="CDD" id="cd00060">
    <property type="entry name" value="FHA"/>
    <property type="match status" value="1"/>
</dbReference>
<dbReference type="InterPro" id="IPR008984">
    <property type="entry name" value="SMAD_FHA_dom_sf"/>
</dbReference>
<comment type="caution">
    <text evidence="3">The sequence shown here is derived from an EMBL/GenBank/DDBJ whole genome shotgun (WGS) entry which is preliminary data.</text>
</comment>
<evidence type="ECO:0000313" key="3">
    <source>
        <dbReference type="EMBL" id="MBB4678187.1"/>
    </source>
</evidence>
<dbReference type="RefSeq" id="WP_185004049.1">
    <property type="nucleotide sequence ID" value="NZ_BAAAUI010000004.1"/>
</dbReference>
<dbReference type="Proteomes" id="UP000533598">
    <property type="component" value="Unassembled WGS sequence"/>
</dbReference>
<dbReference type="SUPFAM" id="SSF49879">
    <property type="entry name" value="SMAD/FHA domain"/>
    <property type="match status" value="1"/>
</dbReference>
<dbReference type="AlphaFoldDB" id="A0A7W7FUE8"/>
<accession>A0A7W7FUE8</accession>
<dbReference type="Gene3D" id="2.60.200.20">
    <property type="match status" value="1"/>
</dbReference>
<evidence type="ECO:0000259" key="2">
    <source>
        <dbReference type="PROSITE" id="PS50006"/>
    </source>
</evidence>
<gene>
    <name evidence="3" type="ORF">HNR67_004305</name>
</gene>
<dbReference type="EMBL" id="JACHMH010000001">
    <property type="protein sequence ID" value="MBB4678187.1"/>
    <property type="molecule type" value="Genomic_DNA"/>
</dbReference>
<reference evidence="3 4" key="1">
    <citation type="submission" date="2020-08" db="EMBL/GenBank/DDBJ databases">
        <title>Sequencing the genomes of 1000 actinobacteria strains.</title>
        <authorList>
            <person name="Klenk H.-P."/>
        </authorList>
    </citation>
    <scope>NUCLEOTIDE SEQUENCE [LARGE SCALE GENOMIC DNA]</scope>
    <source>
        <strain evidence="3 4">DSM 44230</strain>
    </source>
</reference>
<keyword evidence="1" id="KW-0597">Phosphoprotein</keyword>